<keyword evidence="1" id="KW-0378">Hydrolase</keyword>
<name>A0AA38HDC8_9TREE</name>
<gene>
    <name evidence="4" type="ORF">MKK02DRAFT_42796</name>
</gene>
<feature type="active site" evidence="1">
    <location>
        <position position="15"/>
    </location>
</feature>
<sequence length="96" mass="10540">MVAQDLIHFKGVSFRYFTQKQATKLGLKGWVSNKPDESVQGVAVGSSEKLADFRKHIEQGPSAAKVDKVELLNHEQGVSDEAVRKSIGNVAGFEIR</sequence>
<dbReference type="EC" id="3.6.1.7" evidence="1"/>
<feature type="domain" description="Acylphosphatase-like" evidence="3">
    <location>
        <begin position="1"/>
        <end position="96"/>
    </location>
</feature>
<evidence type="ECO:0000313" key="4">
    <source>
        <dbReference type="EMBL" id="KAI9638406.1"/>
    </source>
</evidence>
<dbReference type="RefSeq" id="XP_052948183.1">
    <property type="nucleotide sequence ID" value="XM_053092163.1"/>
</dbReference>
<dbReference type="InterPro" id="IPR001792">
    <property type="entry name" value="Acylphosphatase-like_dom"/>
</dbReference>
<dbReference type="InterPro" id="IPR020456">
    <property type="entry name" value="Acylphosphatase"/>
</dbReference>
<comment type="caution">
    <text evidence="4">The sequence shown here is derived from an EMBL/GenBank/DDBJ whole genome shotgun (WGS) entry which is preliminary data.</text>
</comment>
<dbReference type="SUPFAM" id="SSF54975">
    <property type="entry name" value="Acylphosphatase/BLUF domain-like"/>
    <property type="match status" value="1"/>
</dbReference>
<evidence type="ECO:0000259" key="3">
    <source>
        <dbReference type="PROSITE" id="PS51160"/>
    </source>
</evidence>
<protein>
    <recommendedName>
        <fullName evidence="1">acylphosphatase</fullName>
        <ecNumber evidence="1">3.6.1.7</ecNumber>
    </recommendedName>
</protein>
<dbReference type="PANTHER" id="PTHR47268:SF4">
    <property type="entry name" value="ACYLPHOSPHATASE"/>
    <property type="match status" value="1"/>
</dbReference>
<evidence type="ECO:0000313" key="5">
    <source>
        <dbReference type="Proteomes" id="UP001164286"/>
    </source>
</evidence>
<organism evidence="4 5">
    <name type="scientific">Dioszegia hungarica</name>
    <dbReference type="NCBI Taxonomy" id="4972"/>
    <lineage>
        <taxon>Eukaryota</taxon>
        <taxon>Fungi</taxon>
        <taxon>Dikarya</taxon>
        <taxon>Basidiomycota</taxon>
        <taxon>Agaricomycotina</taxon>
        <taxon>Tremellomycetes</taxon>
        <taxon>Tremellales</taxon>
        <taxon>Bulleribasidiaceae</taxon>
        <taxon>Dioszegia</taxon>
    </lineage>
</organism>
<evidence type="ECO:0000256" key="2">
    <source>
        <dbReference type="RuleBase" id="RU004168"/>
    </source>
</evidence>
<keyword evidence="5" id="KW-1185">Reference proteome</keyword>
<dbReference type="PANTHER" id="PTHR47268">
    <property type="entry name" value="ACYLPHOSPHATASE"/>
    <property type="match status" value="1"/>
</dbReference>
<accession>A0AA38HDC8</accession>
<dbReference type="Pfam" id="PF00708">
    <property type="entry name" value="Acylphosphatase"/>
    <property type="match status" value="1"/>
</dbReference>
<proteinExistence type="inferred from homology"/>
<comment type="catalytic activity">
    <reaction evidence="1">
        <text>an acyl phosphate + H2O = a carboxylate + phosphate + H(+)</text>
        <dbReference type="Rhea" id="RHEA:14965"/>
        <dbReference type="ChEBI" id="CHEBI:15377"/>
        <dbReference type="ChEBI" id="CHEBI:15378"/>
        <dbReference type="ChEBI" id="CHEBI:29067"/>
        <dbReference type="ChEBI" id="CHEBI:43474"/>
        <dbReference type="ChEBI" id="CHEBI:59918"/>
        <dbReference type="EC" id="3.6.1.7"/>
    </reaction>
</comment>
<dbReference type="InterPro" id="IPR036046">
    <property type="entry name" value="Acylphosphatase-like_dom_sf"/>
</dbReference>
<dbReference type="GO" id="GO:0003998">
    <property type="term" value="F:acylphosphatase activity"/>
    <property type="evidence" value="ECO:0007669"/>
    <property type="project" value="UniProtKB-EC"/>
</dbReference>
<dbReference type="AlphaFoldDB" id="A0AA38HDC8"/>
<reference evidence="4" key="1">
    <citation type="journal article" date="2022" name="G3 (Bethesda)">
        <title>High quality genome of the basidiomycete yeast Dioszegia hungarica PDD-24b-2 isolated from cloud water.</title>
        <authorList>
            <person name="Jarrige D."/>
            <person name="Haridas S."/>
            <person name="Bleykasten-Grosshans C."/>
            <person name="Joly M."/>
            <person name="Nadalig T."/>
            <person name="Sancelme M."/>
            <person name="Vuilleumier S."/>
            <person name="Grigoriev I.V."/>
            <person name="Amato P."/>
            <person name="Bringel F."/>
        </authorList>
    </citation>
    <scope>NUCLEOTIDE SEQUENCE</scope>
    <source>
        <strain evidence="4">PDD-24b-2</strain>
    </source>
</reference>
<evidence type="ECO:0000256" key="1">
    <source>
        <dbReference type="PROSITE-ProRule" id="PRU00520"/>
    </source>
</evidence>
<comment type="similarity">
    <text evidence="2">Belongs to the acylphosphatase family.</text>
</comment>
<dbReference type="PROSITE" id="PS51160">
    <property type="entry name" value="ACYLPHOSPHATASE_3"/>
    <property type="match status" value="1"/>
</dbReference>
<dbReference type="EMBL" id="JAKWFO010000003">
    <property type="protein sequence ID" value="KAI9638406.1"/>
    <property type="molecule type" value="Genomic_DNA"/>
</dbReference>
<dbReference type="Gene3D" id="3.30.70.100">
    <property type="match status" value="1"/>
</dbReference>
<feature type="active site" evidence="1">
    <location>
        <position position="33"/>
    </location>
</feature>
<dbReference type="GeneID" id="77731368"/>
<dbReference type="Proteomes" id="UP001164286">
    <property type="component" value="Unassembled WGS sequence"/>
</dbReference>